<evidence type="ECO:0000313" key="3">
    <source>
        <dbReference type="Proteomes" id="UP000515150"/>
    </source>
</evidence>
<feature type="region of interest" description="Disordered" evidence="2">
    <location>
        <begin position="375"/>
        <end position="442"/>
    </location>
</feature>
<gene>
    <name evidence="4" type="primary">tsc1a</name>
</gene>
<sequence length="458" mass="52269">MDLSYFGGPTPPDELQSVRSQLLLVHGQLQYERFKRQQHAIRNRRLLRRVINTMALEEQNVAMKAQLGVQDQEIQSLKSSLQTEQGQYTKLQQDTDKHTKELQTCIQKLLLQLQDEQRRNQRLQDELQECQSGLRDLEAELQRAHNQAYYSKHQLTQLSLKLCSSEQLQQHIFVLNQQLLLLREANRALTEQLDGGDDHCTEASMLQCSVSKDYQRLKDNGVLHRQKLEAANHRITELEDQVAKKDELILDQKKLLDDTKTQSRAELLACECRCLALRRVIQSLQTEMLHLYTQVCLDTHGRPQDVCTRSNGDSSISPVIQDGPKPNLYSSSSAGIINGEAEALSSSPIESPLAIGSFLEQRSRQLFRATIHSQNEEKMGQEEEKEQEYKPQSPLPPQEVEEATLITGSPKAEHPNQTPDPSLPASDPLSRHADLNLDGRQRRCELSIMDYDETLPEN</sequence>
<feature type="coiled-coil region" evidence="1">
    <location>
        <begin position="74"/>
        <end position="147"/>
    </location>
</feature>
<dbReference type="CTD" id="337167"/>
<dbReference type="Pfam" id="PF04388">
    <property type="entry name" value="Hamartin"/>
    <property type="match status" value="1"/>
</dbReference>
<feature type="compositionally biased region" description="Low complexity" evidence="2">
    <location>
        <begin position="419"/>
        <end position="428"/>
    </location>
</feature>
<dbReference type="InterPro" id="IPR007483">
    <property type="entry name" value="Hamartin"/>
</dbReference>
<dbReference type="GO" id="GO:0032007">
    <property type="term" value="P:negative regulation of TOR signaling"/>
    <property type="evidence" value="ECO:0007669"/>
    <property type="project" value="TreeGrafter"/>
</dbReference>
<feature type="region of interest" description="Disordered" evidence="2">
    <location>
        <begin position="307"/>
        <end position="327"/>
    </location>
</feature>
<name>A0A9W2Y0C4_BETSP</name>
<dbReference type="Proteomes" id="UP000515150">
    <property type="component" value="Chromosome 9"/>
</dbReference>
<evidence type="ECO:0000256" key="2">
    <source>
        <dbReference type="SAM" id="MobiDB-lite"/>
    </source>
</evidence>
<dbReference type="GO" id="GO:0008285">
    <property type="term" value="P:negative regulation of cell population proliferation"/>
    <property type="evidence" value="ECO:0007669"/>
    <property type="project" value="TreeGrafter"/>
</dbReference>
<organism evidence="3 4">
    <name type="scientific">Betta splendens</name>
    <name type="common">Siamese fighting fish</name>
    <dbReference type="NCBI Taxonomy" id="158456"/>
    <lineage>
        <taxon>Eukaryota</taxon>
        <taxon>Metazoa</taxon>
        <taxon>Chordata</taxon>
        <taxon>Craniata</taxon>
        <taxon>Vertebrata</taxon>
        <taxon>Euteleostomi</taxon>
        <taxon>Actinopterygii</taxon>
        <taxon>Neopterygii</taxon>
        <taxon>Teleostei</taxon>
        <taxon>Neoteleostei</taxon>
        <taxon>Acanthomorphata</taxon>
        <taxon>Anabantaria</taxon>
        <taxon>Anabantiformes</taxon>
        <taxon>Anabantoidei</taxon>
        <taxon>Osphronemidae</taxon>
        <taxon>Betta</taxon>
    </lineage>
</organism>
<protein>
    <submittedName>
        <fullName evidence="4">TSC complex subunit 1a</fullName>
    </submittedName>
</protein>
<evidence type="ECO:0000256" key="1">
    <source>
        <dbReference type="SAM" id="Coils"/>
    </source>
</evidence>
<reference evidence="4" key="1">
    <citation type="submission" date="2025-08" db="UniProtKB">
        <authorList>
            <consortium name="RefSeq"/>
        </authorList>
    </citation>
    <scope>IDENTIFICATION</scope>
</reference>
<feature type="compositionally biased region" description="Basic and acidic residues" evidence="2">
    <location>
        <begin position="429"/>
        <end position="442"/>
    </location>
</feature>
<accession>A0A9W2Y0C4</accession>
<dbReference type="GeneID" id="114861429"/>
<dbReference type="GO" id="GO:0051726">
    <property type="term" value="P:regulation of cell cycle"/>
    <property type="evidence" value="ECO:0007669"/>
    <property type="project" value="TreeGrafter"/>
</dbReference>
<dbReference type="PANTHER" id="PTHR15154:SF2">
    <property type="entry name" value="HAMARTIN"/>
    <property type="match status" value="1"/>
</dbReference>
<dbReference type="PANTHER" id="PTHR15154">
    <property type="entry name" value="HAMARTIN"/>
    <property type="match status" value="1"/>
</dbReference>
<feature type="compositionally biased region" description="Polar residues" evidence="2">
    <location>
        <begin position="307"/>
        <end position="318"/>
    </location>
</feature>
<dbReference type="GO" id="GO:0033596">
    <property type="term" value="C:TSC1-TSC2 complex"/>
    <property type="evidence" value="ECO:0007669"/>
    <property type="project" value="TreeGrafter"/>
</dbReference>
<keyword evidence="1" id="KW-0175">Coiled coil</keyword>
<dbReference type="OrthoDB" id="6022054at2759"/>
<dbReference type="AlphaFoldDB" id="A0A9W2Y0C4"/>
<dbReference type="KEGG" id="bspl:114861429"/>
<dbReference type="RefSeq" id="XP_055367275.1">
    <property type="nucleotide sequence ID" value="XM_055511300.1"/>
</dbReference>
<evidence type="ECO:0000313" key="4">
    <source>
        <dbReference type="RefSeq" id="XP_055367275.1"/>
    </source>
</evidence>
<proteinExistence type="predicted"/>
<keyword evidence="3" id="KW-1185">Reference proteome</keyword>